<evidence type="ECO:0000313" key="1">
    <source>
        <dbReference type="EMBL" id="MFC0213014.1"/>
    </source>
</evidence>
<dbReference type="RefSeq" id="WP_377470268.1">
    <property type="nucleotide sequence ID" value="NZ_JBHLWN010000045.1"/>
</dbReference>
<comment type="caution">
    <text evidence="1">The sequence shown here is derived from an EMBL/GenBank/DDBJ whole genome shotgun (WGS) entry which is preliminary data.</text>
</comment>
<reference evidence="1 2" key="1">
    <citation type="submission" date="2024-09" db="EMBL/GenBank/DDBJ databases">
        <authorList>
            <person name="Sun Q."/>
            <person name="Mori K."/>
        </authorList>
    </citation>
    <scope>NUCLEOTIDE SEQUENCE [LARGE SCALE GENOMIC DNA]</scope>
    <source>
        <strain evidence="1 2">CCM 7759</strain>
    </source>
</reference>
<organism evidence="1 2">
    <name type="scientific">Paenibacillus chartarius</name>
    <dbReference type="NCBI Taxonomy" id="747481"/>
    <lineage>
        <taxon>Bacteria</taxon>
        <taxon>Bacillati</taxon>
        <taxon>Bacillota</taxon>
        <taxon>Bacilli</taxon>
        <taxon>Bacillales</taxon>
        <taxon>Paenibacillaceae</taxon>
        <taxon>Paenibacillus</taxon>
    </lineage>
</organism>
<name>A0ABV6DK29_9BACL</name>
<keyword evidence="2" id="KW-1185">Reference proteome</keyword>
<dbReference type="Pfam" id="PF08812">
    <property type="entry name" value="YtxC"/>
    <property type="match status" value="1"/>
</dbReference>
<sequence>MELFTLILMEPSEEASLELAQRLQDAFGPLHNSPNGVAVQALQLEGHSVVRVEAILPGFQLHEQGEAVYSRAGDAIAGYVQERWESAILKDLIIREYHYTSQEDVEHIQGYCKQFLFYDHEGLISSDEINNRRRYKIAAAVTEYLRAQTRLNLEGFLRFRLNDYIDEMREVVEYAIDEFMMDRQYQEFISLLKYFVYIQEAKIPAAHLVHKGGHEFLILNDKWEPIDTSALDSSFTLEILDKDINLEDMIVSTLITVSPQTIFIHTREPDQQVIHTITQIFENRSTVCSYCRSCQAHFGEVKMHDQLSP</sequence>
<gene>
    <name evidence="1" type="primary">ytxC</name>
    <name evidence="1" type="ORF">ACFFK0_11200</name>
</gene>
<dbReference type="InterPro" id="IPR014199">
    <property type="entry name" value="Spore_YtxC"/>
</dbReference>
<accession>A0ABV6DK29</accession>
<dbReference type="Proteomes" id="UP001589776">
    <property type="component" value="Unassembled WGS sequence"/>
</dbReference>
<dbReference type="EMBL" id="JBHLWN010000045">
    <property type="protein sequence ID" value="MFC0213014.1"/>
    <property type="molecule type" value="Genomic_DNA"/>
</dbReference>
<protein>
    <submittedName>
        <fullName evidence="1">Sporulation protein YtxC</fullName>
    </submittedName>
</protein>
<proteinExistence type="predicted"/>
<evidence type="ECO:0000313" key="2">
    <source>
        <dbReference type="Proteomes" id="UP001589776"/>
    </source>
</evidence>